<keyword evidence="4" id="KW-1133">Transmembrane helix</keyword>
<evidence type="ECO:0000256" key="4">
    <source>
        <dbReference type="SAM" id="Phobius"/>
    </source>
</evidence>
<dbReference type="CDD" id="cd14066">
    <property type="entry name" value="STKc_IRAK"/>
    <property type="match status" value="1"/>
</dbReference>
<dbReference type="PANTHER" id="PTHR47989:SF2">
    <property type="entry name" value="SERINE_THREONINE-PROTEIN KINASE PBL7-RELATED"/>
    <property type="match status" value="1"/>
</dbReference>
<dbReference type="InterPro" id="IPR001245">
    <property type="entry name" value="Ser-Thr/Tyr_kinase_cat_dom"/>
</dbReference>
<gene>
    <name evidence="6" type="ORF">NE237_013705</name>
</gene>
<dbReference type="FunFam" id="1.10.510.10:FF:000051">
    <property type="entry name" value="Receptor-like serine/threonine-protein kinase ALE2"/>
    <property type="match status" value="1"/>
</dbReference>
<sequence>MGIRSVVAPEPGLTANNQLHHHHHLNSSFQSQNHHNYHTIRIRGSFLVILLSIISLALLVAVFILIALVRRLKSSKTSANGNPTVSSKSNNNNNLPKFAAHISMNFTSSPDQKRNCLYGVNSGRLPSAKLRGVQVFTYKDLELATDGFAEANVIGRGAFGVVYRGTLSDGTVAAIKNIRREGRQGERGFRFEVDLLSRLRSPYLVELLGYCADQNHRLLIFEFMSNGSLQKQIHSTGHRHQPLDWGTRLRIALDCAKALEFLHEHAATSVIHRNFKCSNVLLDHSFRARVSDFELAKMGPDKINDQILTRALGTAGYMAPEYASMGKLTTKSDVYSYGVVLLELLTGRTPIDTDRPPGEHFLVTWALPRLTNGEKVIQMVDPALQGEYSKKELVQVAAIAAVCVQPEADYRPLMTDVVQSLIPLVKRLSATYPSTSSRFHNQLSSPMS</sequence>
<dbReference type="PROSITE" id="PS50011">
    <property type="entry name" value="PROTEIN_KINASE_DOM"/>
    <property type="match status" value="1"/>
</dbReference>
<keyword evidence="1 3" id="KW-0547">Nucleotide-binding</keyword>
<dbReference type="Pfam" id="PF07714">
    <property type="entry name" value="PK_Tyr_Ser-Thr"/>
    <property type="match status" value="1"/>
</dbReference>
<accession>A0A9Q0H3H9</accession>
<dbReference type="EMBL" id="JAMYWD010000011">
    <property type="protein sequence ID" value="KAJ4956922.1"/>
    <property type="molecule type" value="Genomic_DNA"/>
</dbReference>
<feature type="transmembrane region" description="Helical" evidence="4">
    <location>
        <begin position="46"/>
        <end position="69"/>
    </location>
</feature>
<keyword evidence="7" id="KW-1185">Reference proteome</keyword>
<evidence type="ECO:0000259" key="5">
    <source>
        <dbReference type="PROSITE" id="PS50011"/>
    </source>
</evidence>
<dbReference type="PANTHER" id="PTHR47989">
    <property type="entry name" value="OS01G0750732 PROTEIN"/>
    <property type="match status" value="1"/>
</dbReference>
<dbReference type="InterPro" id="IPR000719">
    <property type="entry name" value="Prot_kinase_dom"/>
</dbReference>
<keyword evidence="2 3" id="KW-0067">ATP-binding</keyword>
<evidence type="ECO:0000313" key="7">
    <source>
        <dbReference type="Proteomes" id="UP001141806"/>
    </source>
</evidence>
<dbReference type="Proteomes" id="UP001141806">
    <property type="component" value="Unassembled WGS sequence"/>
</dbReference>
<dbReference type="FunFam" id="3.30.200.20:FF:000376">
    <property type="entry name" value="Serine/threonine-protein kinase PBS1"/>
    <property type="match status" value="1"/>
</dbReference>
<dbReference type="SUPFAM" id="SSF56112">
    <property type="entry name" value="Protein kinase-like (PK-like)"/>
    <property type="match status" value="1"/>
</dbReference>
<feature type="binding site" evidence="3">
    <location>
        <position position="176"/>
    </location>
    <ligand>
        <name>ATP</name>
        <dbReference type="ChEBI" id="CHEBI:30616"/>
    </ligand>
</feature>
<proteinExistence type="predicted"/>
<name>A0A9Q0H3H9_9MAGN</name>
<dbReference type="GO" id="GO:0005524">
    <property type="term" value="F:ATP binding"/>
    <property type="evidence" value="ECO:0007669"/>
    <property type="project" value="UniProtKB-UniRule"/>
</dbReference>
<comment type="caution">
    <text evidence="6">The sequence shown here is derived from an EMBL/GenBank/DDBJ whole genome shotgun (WGS) entry which is preliminary data.</text>
</comment>
<dbReference type="Gene3D" id="1.10.510.10">
    <property type="entry name" value="Transferase(Phosphotransferase) domain 1"/>
    <property type="match status" value="1"/>
</dbReference>
<keyword evidence="4" id="KW-0472">Membrane</keyword>
<evidence type="ECO:0000256" key="3">
    <source>
        <dbReference type="PROSITE-ProRule" id="PRU10141"/>
    </source>
</evidence>
<dbReference type="InterPro" id="IPR017441">
    <property type="entry name" value="Protein_kinase_ATP_BS"/>
</dbReference>
<dbReference type="AlphaFoldDB" id="A0A9Q0H3H9"/>
<evidence type="ECO:0000256" key="2">
    <source>
        <dbReference type="ARBA" id="ARBA00022840"/>
    </source>
</evidence>
<dbReference type="InterPro" id="IPR011009">
    <property type="entry name" value="Kinase-like_dom_sf"/>
</dbReference>
<feature type="domain" description="Protein kinase" evidence="5">
    <location>
        <begin position="148"/>
        <end position="425"/>
    </location>
</feature>
<organism evidence="6 7">
    <name type="scientific">Protea cynaroides</name>
    <dbReference type="NCBI Taxonomy" id="273540"/>
    <lineage>
        <taxon>Eukaryota</taxon>
        <taxon>Viridiplantae</taxon>
        <taxon>Streptophyta</taxon>
        <taxon>Embryophyta</taxon>
        <taxon>Tracheophyta</taxon>
        <taxon>Spermatophyta</taxon>
        <taxon>Magnoliopsida</taxon>
        <taxon>Proteales</taxon>
        <taxon>Proteaceae</taxon>
        <taxon>Protea</taxon>
    </lineage>
</organism>
<dbReference type="GO" id="GO:0004672">
    <property type="term" value="F:protein kinase activity"/>
    <property type="evidence" value="ECO:0007669"/>
    <property type="project" value="InterPro"/>
</dbReference>
<keyword evidence="4" id="KW-0812">Transmembrane</keyword>
<evidence type="ECO:0000256" key="1">
    <source>
        <dbReference type="ARBA" id="ARBA00022741"/>
    </source>
</evidence>
<evidence type="ECO:0000313" key="6">
    <source>
        <dbReference type="EMBL" id="KAJ4956922.1"/>
    </source>
</evidence>
<dbReference type="PROSITE" id="PS00107">
    <property type="entry name" value="PROTEIN_KINASE_ATP"/>
    <property type="match status" value="1"/>
</dbReference>
<protein>
    <recommendedName>
        <fullName evidence="5">Protein kinase domain-containing protein</fullName>
    </recommendedName>
</protein>
<dbReference type="Gene3D" id="3.30.200.20">
    <property type="entry name" value="Phosphorylase Kinase, domain 1"/>
    <property type="match status" value="1"/>
</dbReference>
<dbReference type="OrthoDB" id="4062651at2759"/>
<reference evidence="6" key="1">
    <citation type="journal article" date="2023" name="Plant J.">
        <title>The genome of the king protea, Protea cynaroides.</title>
        <authorList>
            <person name="Chang J."/>
            <person name="Duong T.A."/>
            <person name="Schoeman C."/>
            <person name="Ma X."/>
            <person name="Roodt D."/>
            <person name="Barker N."/>
            <person name="Li Z."/>
            <person name="Van de Peer Y."/>
            <person name="Mizrachi E."/>
        </authorList>
    </citation>
    <scope>NUCLEOTIDE SEQUENCE</scope>
    <source>
        <tissue evidence="6">Young leaves</tissue>
    </source>
</reference>